<feature type="region of interest" description="Disordered" evidence="1">
    <location>
        <begin position="1"/>
        <end position="23"/>
    </location>
</feature>
<keyword evidence="3" id="KW-1185">Reference proteome</keyword>
<dbReference type="EMBL" id="CALOZG010000086">
    <property type="protein sequence ID" value="CAH4038291.1"/>
    <property type="molecule type" value="Genomic_DNA"/>
</dbReference>
<comment type="caution">
    <text evidence="2">The sequence shown here is derived from an EMBL/GenBank/DDBJ whole genome shotgun (WGS) entry which is preliminary data.</text>
</comment>
<protein>
    <recommendedName>
        <fullName evidence="4">Endonuclease/exonuclease/phosphatase domain-containing protein</fullName>
    </recommendedName>
</protein>
<evidence type="ECO:0008006" key="4">
    <source>
        <dbReference type="Google" id="ProtNLM"/>
    </source>
</evidence>
<dbReference type="Proteomes" id="UP001152562">
    <property type="component" value="Unassembled WGS sequence"/>
</dbReference>
<dbReference type="InterPro" id="IPR036691">
    <property type="entry name" value="Endo/exonu/phosph_ase_sf"/>
</dbReference>
<evidence type="ECO:0000313" key="3">
    <source>
        <dbReference type="Proteomes" id="UP001152562"/>
    </source>
</evidence>
<reference evidence="2" key="1">
    <citation type="submission" date="2022-05" db="EMBL/GenBank/DDBJ databases">
        <authorList>
            <person name="Okamura Y."/>
        </authorList>
    </citation>
    <scope>NUCLEOTIDE SEQUENCE</scope>
</reference>
<dbReference type="AlphaFoldDB" id="A0A9P0TUJ4"/>
<dbReference type="SUPFAM" id="SSF56219">
    <property type="entry name" value="DNase I-like"/>
    <property type="match status" value="1"/>
</dbReference>
<evidence type="ECO:0000256" key="1">
    <source>
        <dbReference type="SAM" id="MobiDB-lite"/>
    </source>
</evidence>
<name>A0A9P0TUJ4_PIEBR</name>
<accession>A0A9P0TUJ4</accession>
<proteinExistence type="predicted"/>
<dbReference type="Gene3D" id="3.60.10.10">
    <property type="entry name" value="Endonuclease/exonuclease/phosphatase"/>
    <property type="match status" value="1"/>
</dbReference>
<sequence>MQNTPNSSVPSVSPSSPSIPSYSRSYKKTIFAKPTSPKPKRLGYNKIEHFNLIKDYDAPASSNGVALINNSHCICILNTGLPTRVTGPSEGASAPDLSLCSPDLASTLDWYPLTSSYGSDHFPLVITFPSQKPIKTTRSPRFKYRLNNADWELFNQRVEQRTTTYSEEGSQISAEILSQVLIETADESFCTKTKSFASLVGS</sequence>
<evidence type="ECO:0000313" key="2">
    <source>
        <dbReference type="EMBL" id="CAH4038291.1"/>
    </source>
</evidence>
<organism evidence="2 3">
    <name type="scientific">Pieris brassicae</name>
    <name type="common">White butterfly</name>
    <name type="synonym">Large white butterfly</name>
    <dbReference type="NCBI Taxonomy" id="7116"/>
    <lineage>
        <taxon>Eukaryota</taxon>
        <taxon>Metazoa</taxon>
        <taxon>Ecdysozoa</taxon>
        <taxon>Arthropoda</taxon>
        <taxon>Hexapoda</taxon>
        <taxon>Insecta</taxon>
        <taxon>Pterygota</taxon>
        <taxon>Neoptera</taxon>
        <taxon>Endopterygota</taxon>
        <taxon>Lepidoptera</taxon>
        <taxon>Glossata</taxon>
        <taxon>Ditrysia</taxon>
        <taxon>Papilionoidea</taxon>
        <taxon>Pieridae</taxon>
        <taxon>Pierinae</taxon>
        <taxon>Pieris</taxon>
    </lineage>
</organism>
<gene>
    <name evidence="2" type="ORF">PIBRA_LOCUS13874</name>
</gene>